<accession>A0A6A0AXU7</accession>
<keyword evidence="3" id="KW-1185">Reference proteome</keyword>
<name>A0A6A0AXU7_9ACTN</name>
<dbReference type="EMBL" id="BLLG01000009">
    <property type="protein sequence ID" value="GFH37255.1"/>
    <property type="molecule type" value="Genomic_DNA"/>
</dbReference>
<proteinExistence type="predicted"/>
<feature type="region of interest" description="Disordered" evidence="1">
    <location>
        <begin position="1"/>
        <end position="21"/>
    </location>
</feature>
<comment type="caution">
    <text evidence="2">The sequence shown here is derived from an EMBL/GenBank/DDBJ whole genome shotgun (WGS) entry which is preliminary data.</text>
</comment>
<dbReference type="SUPFAM" id="SSF56112">
    <property type="entry name" value="Protein kinase-like (PK-like)"/>
    <property type="match status" value="1"/>
</dbReference>
<evidence type="ECO:0000256" key="1">
    <source>
        <dbReference type="SAM" id="MobiDB-lite"/>
    </source>
</evidence>
<evidence type="ECO:0000313" key="3">
    <source>
        <dbReference type="Proteomes" id="UP000484988"/>
    </source>
</evidence>
<dbReference type="Proteomes" id="UP000484988">
    <property type="component" value="Unassembled WGS sequence"/>
</dbReference>
<dbReference type="Gene3D" id="1.10.510.10">
    <property type="entry name" value="Transferase(Phosphotransferase) domain 1"/>
    <property type="match status" value="1"/>
</dbReference>
<reference evidence="2 3" key="1">
    <citation type="submission" date="2020-02" db="EMBL/GenBank/DDBJ databases">
        <title>Whole Genome Shotgun Sequence of Streptomyces sp. strain CWH03.</title>
        <authorList>
            <person name="Dohra H."/>
            <person name="Kodani S."/>
            <person name="Yamamura H."/>
        </authorList>
    </citation>
    <scope>NUCLEOTIDE SEQUENCE [LARGE SCALE GENOMIC DNA]</scope>
    <source>
        <strain evidence="2 3">CWH03</strain>
    </source>
</reference>
<protein>
    <recommendedName>
        <fullName evidence="4">Protein kinase domain-containing protein</fullName>
    </recommendedName>
</protein>
<evidence type="ECO:0008006" key="4">
    <source>
        <dbReference type="Google" id="ProtNLM"/>
    </source>
</evidence>
<dbReference type="InterPro" id="IPR011009">
    <property type="entry name" value="Kinase-like_dom_sf"/>
</dbReference>
<dbReference type="AlphaFoldDB" id="A0A6A0AXU7"/>
<organism evidence="2 3">
    <name type="scientific">Streptomyces pacificus</name>
    <dbReference type="NCBI Taxonomy" id="2705029"/>
    <lineage>
        <taxon>Bacteria</taxon>
        <taxon>Bacillati</taxon>
        <taxon>Actinomycetota</taxon>
        <taxon>Actinomycetes</taxon>
        <taxon>Kitasatosporales</taxon>
        <taxon>Streptomycetaceae</taxon>
        <taxon>Streptomyces</taxon>
    </lineage>
</organism>
<gene>
    <name evidence="2" type="ORF">SCWH03_34910</name>
</gene>
<evidence type="ECO:0000313" key="2">
    <source>
        <dbReference type="EMBL" id="GFH37255.1"/>
    </source>
</evidence>
<sequence>MRRPRTTGGQGGSGGSLTTGHEIVPSRDLAAYVSEAADLYLAPELTARTPDPVALYMFGLGVLGYLIFTGRPPAHSQAELGARLQQGKGRTPSALVDGLSGYVDELVRNATDYNPLRRPRTAAEFLESLDTVDLDLAPHTPGALSGSASITPGSSMTRGRWSGRYSRWRCLAERAPAAVGVGHGECGAQPFLPGRRADLGGQGVPLPAAPEGPQLHVWSDVSHDLSYPAGPLVHGDRAGGWRSGSAHGRSPASGAVVAAAAVRRAAVRRAAV</sequence>
<feature type="compositionally biased region" description="Gly residues" evidence="1">
    <location>
        <begin position="8"/>
        <end position="17"/>
    </location>
</feature>